<name>A0A3Q9EUL4_9ACTN</name>
<keyword evidence="3" id="KW-0378">Hydrolase</keyword>
<dbReference type="PANTHER" id="PTHR23221">
    <property type="entry name" value="GLYCOSYLPHOSPHATIDYLINOSITOL PHOSPHOLIPASE D"/>
    <property type="match status" value="1"/>
</dbReference>
<dbReference type="InterPro" id="IPR013517">
    <property type="entry name" value="FG-GAP"/>
</dbReference>
<dbReference type="Gene3D" id="2.130.10.130">
    <property type="entry name" value="Integrin alpha, N-terminal"/>
    <property type="match status" value="3"/>
</dbReference>
<organism evidence="5 6">
    <name type="scientific">Streptomyces cyaneochromogenes</name>
    <dbReference type="NCBI Taxonomy" id="2496836"/>
    <lineage>
        <taxon>Bacteria</taxon>
        <taxon>Bacillati</taxon>
        <taxon>Actinomycetota</taxon>
        <taxon>Actinomycetes</taxon>
        <taxon>Kitasatosporales</taxon>
        <taxon>Streptomycetaceae</taxon>
        <taxon>Streptomyces</taxon>
    </lineage>
</organism>
<dbReference type="OrthoDB" id="344301at2"/>
<evidence type="ECO:0000313" key="5">
    <source>
        <dbReference type="EMBL" id="AZQ35879.1"/>
    </source>
</evidence>
<dbReference type="InterPro" id="IPR001028">
    <property type="entry name" value="Gprt_PLipase_D"/>
</dbReference>
<reference evidence="5 6" key="1">
    <citation type="journal article" date="2019" name="Int. J. Syst. Evol. Microbiol.">
        <title>Streptomyces cyaneochromogenes sp. nov., a blue pigment-producing actinomycete from manganese-contaminated soil.</title>
        <authorList>
            <person name="Tang X."/>
            <person name="Zhao J."/>
            <person name="Li K."/>
            <person name="Chen Z."/>
            <person name="Sun Y."/>
            <person name="Gao J."/>
        </authorList>
    </citation>
    <scope>NUCLEOTIDE SEQUENCE [LARGE SCALE GENOMIC DNA]</scope>
    <source>
        <strain evidence="5 6">MK-45</strain>
    </source>
</reference>
<dbReference type="KEGG" id="scya:EJ357_22305"/>
<keyword evidence="6" id="KW-1185">Reference proteome</keyword>
<dbReference type="SMART" id="SM00191">
    <property type="entry name" value="Int_alpha"/>
    <property type="match status" value="6"/>
</dbReference>
<dbReference type="InterPro" id="IPR028994">
    <property type="entry name" value="Integrin_alpha_N"/>
</dbReference>
<evidence type="ECO:0000256" key="2">
    <source>
        <dbReference type="ARBA" id="ARBA00022737"/>
    </source>
</evidence>
<dbReference type="InterPro" id="IPR013519">
    <property type="entry name" value="Int_alpha_beta-p"/>
</dbReference>
<keyword evidence="4" id="KW-0325">Glycoprotein</keyword>
<proteinExistence type="predicted"/>
<evidence type="ECO:0000256" key="3">
    <source>
        <dbReference type="ARBA" id="ARBA00022801"/>
    </source>
</evidence>
<dbReference type="SUPFAM" id="SSF69318">
    <property type="entry name" value="Integrin alpha N-terminal domain"/>
    <property type="match status" value="1"/>
</dbReference>
<sequence length="536" mass="53843">MAGPATVAGGPDHSNRRGRPYNLSCGWCVQWDVHRSRLGVPLRRAVTAAAVLTASVAVTLTPVTSSAAAPYKGANTAAVQDDFNGDGYRDLAVGAPGAANGTVEEAGSVVVLYGSASSVSTTRRTVITQATTGIPGTAEESDRFGRTVTSADLDRDGYADLLVGAPGEDVGDAASRGSVTVVWGGPNGLQGGANLTPPAGYGEDRTYCRFGMSIATGDMNGDGAPEVGVGSGCAVVSYSGPFTRTGQAASRYLEWRENARGVVMGDVNGDGRAERFYLAGPTDGDIRGPVTLDAGAPGADDPFVNQGVELPYADGHAGQIGDLNGDGYGDLVTGIAGDDSHFNAPTPAARRGGEIQVLYGSAQGITAEQQPKVFHQDTAGVPGSAEWGDWFGQSLSVGDVNADGYADVLVGSPEEAIGSRASAGAAVLLRGSASGLTTAKAAGYTQDTAGVPGTAETGDGFGAAVHLADLNKDGKAEAVVGAPTENSDGCVWVARGSASGPVLNGSVNLCGKSAGITVRGIKGYFGAALTSPHVEN</sequence>
<gene>
    <name evidence="5" type="ORF">EJ357_22305</name>
</gene>
<evidence type="ECO:0008006" key="7">
    <source>
        <dbReference type="Google" id="ProtNLM"/>
    </source>
</evidence>
<keyword evidence="1" id="KW-0732">Signal</keyword>
<protein>
    <recommendedName>
        <fullName evidence="7">VCBS repeat-containing protein</fullName>
    </recommendedName>
</protein>
<dbReference type="EMBL" id="CP034539">
    <property type="protein sequence ID" value="AZQ35879.1"/>
    <property type="molecule type" value="Genomic_DNA"/>
</dbReference>
<keyword evidence="2" id="KW-0677">Repeat</keyword>
<evidence type="ECO:0000256" key="4">
    <source>
        <dbReference type="ARBA" id="ARBA00023180"/>
    </source>
</evidence>
<dbReference type="GO" id="GO:0005576">
    <property type="term" value="C:extracellular region"/>
    <property type="evidence" value="ECO:0007669"/>
    <property type="project" value="InterPro"/>
</dbReference>
<dbReference type="Proteomes" id="UP000280298">
    <property type="component" value="Chromosome"/>
</dbReference>
<accession>A0A3Q9EUL4</accession>
<evidence type="ECO:0000313" key="6">
    <source>
        <dbReference type="Proteomes" id="UP000280298"/>
    </source>
</evidence>
<dbReference type="GO" id="GO:0004621">
    <property type="term" value="F:glycosylphosphatidylinositol phospholipase D activity"/>
    <property type="evidence" value="ECO:0007669"/>
    <property type="project" value="InterPro"/>
</dbReference>
<dbReference type="Pfam" id="PF01839">
    <property type="entry name" value="FG-GAP"/>
    <property type="match status" value="4"/>
</dbReference>
<evidence type="ECO:0000256" key="1">
    <source>
        <dbReference type="ARBA" id="ARBA00022729"/>
    </source>
</evidence>
<dbReference type="AlphaFoldDB" id="A0A3Q9EUL4"/>
<dbReference type="PROSITE" id="PS51470">
    <property type="entry name" value="FG_GAP"/>
    <property type="match status" value="4"/>
</dbReference>
<dbReference type="PRINTS" id="PR00718">
    <property type="entry name" value="PHPHLIPASED"/>
</dbReference>
<dbReference type="PANTHER" id="PTHR23221:SF7">
    <property type="entry name" value="PHOSPHATIDYLINOSITOL-GLYCAN-SPECIFIC PHOSPHOLIPASE D"/>
    <property type="match status" value="1"/>
</dbReference>